<protein>
    <submittedName>
        <fullName evidence="2">Transcriptional regulator, y4mF family</fullName>
    </submittedName>
</protein>
<reference evidence="2 3" key="1">
    <citation type="submission" date="2018-06" db="EMBL/GenBank/DDBJ databases">
        <authorList>
            <consortium name="Pathogen Informatics"/>
            <person name="Doyle S."/>
        </authorList>
    </citation>
    <scope>NUCLEOTIDE SEQUENCE [LARGE SCALE GENOMIC DNA]</scope>
    <source>
        <strain evidence="2 3">NCTC8129</strain>
    </source>
</reference>
<dbReference type="Proteomes" id="UP000254070">
    <property type="component" value="Unassembled WGS sequence"/>
</dbReference>
<dbReference type="PROSITE" id="PS50943">
    <property type="entry name" value="HTH_CROC1"/>
    <property type="match status" value="1"/>
</dbReference>
<dbReference type="EMBL" id="UGIF01000004">
    <property type="protein sequence ID" value="STQ33007.1"/>
    <property type="molecule type" value="Genomic_DNA"/>
</dbReference>
<dbReference type="Pfam" id="PF01381">
    <property type="entry name" value="HTH_3"/>
    <property type="match status" value="1"/>
</dbReference>
<dbReference type="InterPro" id="IPR010982">
    <property type="entry name" value="Lambda_DNA-bd_dom_sf"/>
</dbReference>
<evidence type="ECO:0000313" key="2">
    <source>
        <dbReference type="EMBL" id="STQ33007.1"/>
    </source>
</evidence>
<sequence>MPIIKSDDYLKKKSKELGLSSAVALMKARESAGLTQRELAELASVPQSTIARIEKGHNTSFDTLSKLASALNKELKVEFL</sequence>
<dbReference type="AlphaFoldDB" id="A0A377MTU2"/>
<proteinExistence type="predicted"/>
<dbReference type="GO" id="GO:0003677">
    <property type="term" value="F:DNA binding"/>
    <property type="evidence" value="ECO:0007669"/>
    <property type="project" value="InterPro"/>
</dbReference>
<evidence type="ECO:0000313" key="3">
    <source>
        <dbReference type="Proteomes" id="UP000254070"/>
    </source>
</evidence>
<dbReference type="Gene3D" id="1.10.260.40">
    <property type="entry name" value="lambda repressor-like DNA-binding domains"/>
    <property type="match status" value="1"/>
</dbReference>
<dbReference type="RefSeq" id="WP_002339157.1">
    <property type="nucleotide sequence ID" value="NZ_UGIF01000004.1"/>
</dbReference>
<feature type="domain" description="HTH cro/C1-type" evidence="1">
    <location>
        <begin position="25"/>
        <end position="80"/>
    </location>
</feature>
<dbReference type="SMART" id="SM00530">
    <property type="entry name" value="HTH_XRE"/>
    <property type="match status" value="1"/>
</dbReference>
<dbReference type="CDD" id="cd00093">
    <property type="entry name" value="HTH_XRE"/>
    <property type="match status" value="1"/>
</dbReference>
<gene>
    <name evidence="2" type="ORF">NCTC8129_03217</name>
</gene>
<accession>A0A377MTU2</accession>
<organism evidence="2 3">
    <name type="scientific">Enterococcus durans</name>
    <dbReference type="NCBI Taxonomy" id="53345"/>
    <lineage>
        <taxon>Bacteria</taxon>
        <taxon>Bacillati</taxon>
        <taxon>Bacillota</taxon>
        <taxon>Bacilli</taxon>
        <taxon>Lactobacillales</taxon>
        <taxon>Enterococcaceae</taxon>
        <taxon>Enterococcus</taxon>
    </lineage>
</organism>
<dbReference type="SUPFAM" id="SSF47413">
    <property type="entry name" value="lambda repressor-like DNA-binding domains"/>
    <property type="match status" value="1"/>
</dbReference>
<dbReference type="InterPro" id="IPR001387">
    <property type="entry name" value="Cro/C1-type_HTH"/>
</dbReference>
<name>A0A377MTU2_9ENTE</name>
<evidence type="ECO:0000259" key="1">
    <source>
        <dbReference type="PROSITE" id="PS50943"/>
    </source>
</evidence>